<dbReference type="Gene3D" id="1.10.8.350">
    <property type="entry name" value="Bacterial muramidase"/>
    <property type="match status" value="1"/>
</dbReference>
<dbReference type="SUPFAM" id="SSF53955">
    <property type="entry name" value="Lysozyme-like"/>
    <property type="match status" value="1"/>
</dbReference>
<evidence type="ECO:0000313" key="3">
    <source>
        <dbReference type="EMBL" id="QMW22124.1"/>
    </source>
</evidence>
<evidence type="ECO:0000256" key="1">
    <source>
        <dbReference type="SAM" id="SignalP"/>
    </source>
</evidence>
<dbReference type="Gene3D" id="1.10.530.10">
    <property type="match status" value="1"/>
</dbReference>
<dbReference type="AlphaFoldDB" id="A0A7G5IFI2"/>
<dbReference type="InterPro" id="IPR031304">
    <property type="entry name" value="SLT_2"/>
</dbReference>
<evidence type="ECO:0000313" key="4">
    <source>
        <dbReference type="Proteomes" id="UP000515292"/>
    </source>
</evidence>
<keyword evidence="1" id="KW-0732">Signal</keyword>
<dbReference type="EMBL" id="CP059851">
    <property type="protein sequence ID" value="QMW22124.1"/>
    <property type="molecule type" value="Genomic_DNA"/>
</dbReference>
<name>A0A7G5IFI2_9SPHN</name>
<dbReference type="Proteomes" id="UP000515292">
    <property type="component" value="Chromosome"/>
</dbReference>
<evidence type="ECO:0000259" key="2">
    <source>
        <dbReference type="Pfam" id="PF13406"/>
    </source>
</evidence>
<feature type="chain" id="PRO_5028988756" evidence="1">
    <location>
        <begin position="19"/>
        <end position="365"/>
    </location>
</feature>
<feature type="domain" description="Transglycosylase SLT" evidence="2">
    <location>
        <begin position="43"/>
        <end position="350"/>
    </location>
</feature>
<sequence>MRFLLPFLCLFALSPALAQEVTPPEAPPADNAEVAPPTDEQRFEAWLSTYRAGALARGLKAEWLDATLTGLTLSPRVIELDRAQPDDSNSRSVFANYRARQINDNRINGGRNRAADRSQLLISLENRYGVPGSMLVAIWGAESSYGAVTGGFDLPRALATLAFEGRRAALFTGELDAAVRMVGEGHIAREAFRGSWAGATGQPQFLPSSYLAWAADGDGDGRADIWGNEADTLASIARYFAGHGWRRGQGWGVAVSVPPALERWRVRNLVAPTQCVRPMSRHSRWISVKEWRALGVTPVGAPLPPDDTLMTLVEPDGPGTDAWLTTGNYRVIMEYNCSNFYALVAGILSDAIAAPEAALAPAPAP</sequence>
<organism evidence="3 4">
    <name type="scientific">Sandaracinobacteroides saxicola</name>
    <dbReference type="NCBI Taxonomy" id="2759707"/>
    <lineage>
        <taxon>Bacteria</taxon>
        <taxon>Pseudomonadati</taxon>
        <taxon>Pseudomonadota</taxon>
        <taxon>Alphaproteobacteria</taxon>
        <taxon>Sphingomonadales</taxon>
        <taxon>Sphingosinicellaceae</taxon>
        <taxon>Sandaracinobacteroides</taxon>
    </lineage>
</organism>
<dbReference type="CDD" id="cd13399">
    <property type="entry name" value="Slt35-like"/>
    <property type="match status" value="1"/>
</dbReference>
<dbReference type="InterPro" id="IPR043426">
    <property type="entry name" value="MltB-like"/>
</dbReference>
<gene>
    <name evidence="3" type="ORF">H3309_12200</name>
</gene>
<dbReference type="RefSeq" id="WP_182294969.1">
    <property type="nucleotide sequence ID" value="NZ_CP059851.1"/>
</dbReference>
<dbReference type="InterPro" id="IPR023346">
    <property type="entry name" value="Lysozyme-like_dom_sf"/>
</dbReference>
<dbReference type="KEGG" id="sand:H3309_12200"/>
<dbReference type="PANTHER" id="PTHR30163">
    <property type="entry name" value="MEMBRANE-BOUND LYTIC MUREIN TRANSGLYCOSYLASE B"/>
    <property type="match status" value="1"/>
</dbReference>
<dbReference type="Pfam" id="PF13406">
    <property type="entry name" value="SLT_2"/>
    <property type="match status" value="1"/>
</dbReference>
<dbReference type="NCBIfam" id="TIGR02283">
    <property type="entry name" value="MltB_2"/>
    <property type="match status" value="1"/>
</dbReference>
<feature type="signal peptide" evidence="1">
    <location>
        <begin position="1"/>
        <end position="18"/>
    </location>
</feature>
<accession>A0A7G5IFI2</accession>
<reference evidence="3 4" key="1">
    <citation type="submission" date="2020-07" db="EMBL/GenBank/DDBJ databases">
        <title>Complete genome sequence for Sandaracinobacter sp. M6.</title>
        <authorList>
            <person name="Tang Y."/>
            <person name="Liu Q."/>
            <person name="Guo Z."/>
            <person name="Lei P."/>
            <person name="Huang B."/>
        </authorList>
    </citation>
    <scope>NUCLEOTIDE SEQUENCE [LARGE SCALE GENOMIC DNA]</scope>
    <source>
        <strain evidence="3 4">M6</strain>
    </source>
</reference>
<protein>
    <submittedName>
        <fullName evidence="3">Lytic murein transglycosylase</fullName>
    </submittedName>
</protein>
<keyword evidence="4" id="KW-1185">Reference proteome</keyword>
<proteinExistence type="predicted"/>
<dbReference type="PANTHER" id="PTHR30163:SF8">
    <property type="entry name" value="LYTIC MUREIN TRANSGLYCOSYLASE"/>
    <property type="match status" value="1"/>
</dbReference>
<dbReference type="GO" id="GO:0009253">
    <property type="term" value="P:peptidoglycan catabolic process"/>
    <property type="evidence" value="ECO:0007669"/>
    <property type="project" value="TreeGrafter"/>
</dbReference>
<dbReference type="InterPro" id="IPR011970">
    <property type="entry name" value="MltB_2"/>
</dbReference>
<dbReference type="GO" id="GO:0008933">
    <property type="term" value="F:peptidoglycan lytic transglycosylase activity"/>
    <property type="evidence" value="ECO:0007669"/>
    <property type="project" value="TreeGrafter"/>
</dbReference>